<dbReference type="Pfam" id="PF04240">
    <property type="entry name" value="Caroten_synth"/>
    <property type="match status" value="1"/>
</dbReference>
<dbReference type="EMBL" id="WNWM01000002">
    <property type="protein sequence ID" value="MUI15503.1"/>
    <property type="molecule type" value="Genomic_DNA"/>
</dbReference>
<feature type="transmembrane region" description="Helical" evidence="1">
    <location>
        <begin position="243"/>
        <end position="263"/>
    </location>
</feature>
<dbReference type="AlphaFoldDB" id="A0A6I3XM40"/>
<evidence type="ECO:0000313" key="3">
    <source>
        <dbReference type="Proteomes" id="UP000431684"/>
    </source>
</evidence>
<dbReference type="InterPro" id="IPR007354">
    <property type="entry name" value="CruF-like"/>
</dbReference>
<feature type="transmembrane region" description="Helical" evidence="1">
    <location>
        <begin position="220"/>
        <end position="237"/>
    </location>
</feature>
<name>A0A6I3XM40_9BURK</name>
<feature type="transmembrane region" description="Helical" evidence="1">
    <location>
        <begin position="134"/>
        <end position="157"/>
    </location>
</feature>
<evidence type="ECO:0000313" key="2">
    <source>
        <dbReference type="EMBL" id="MUI15503.1"/>
    </source>
</evidence>
<keyword evidence="3" id="KW-1185">Reference proteome</keyword>
<proteinExistence type="predicted"/>
<feature type="transmembrane region" description="Helical" evidence="1">
    <location>
        <begin position="177"/>
        <end position="200"/>
    </location>
</feature>
<comment type="caution">
    <text evidence="2">The sequence shown here is derived from an EMBL/GenBank/DDBJ whole genome shotgun (WGS) entry which is preliminary data.</text>
</comment>
<dbReference type="Proteomes" id="UP000431684">
    <property type="component" value="Unassembled WGS sequence"/>
</dbReference>
<keyword evidence="1" id="KW-1133">Transmembrane helix</keyword>
<sequence length="272" mass="29107">MPAAGGPQRHAPRIAALLLPAFLAALLLRGQGETTALLIASSLLMFGASAASAVHLLGARAALRFMLIAVAAGWAGEQLGSSYGLLFGAYTYTDVLGPRLGDVPVVIPLMWFALTYGAYVMANLAVWQAPVDGAAGLGWSAALSLLAALIVTAWDLGADPYFVFTLKAWIMHKQDGWWFGETLQGFVGWMTVSFFIVLGFRLTHRFGPIRPMLPAARRHVLVPLALYGGCMVFQMAVGDPVELRTVAFFALGIPLLVAACGLARWQSTHHQE</sequence>
<feature type="transmembrane region" description="Helical" evidence="1">
    <location>
        <begin position="12"/>
        <end position="30"/>
    </location>
</feature>
<dbReference type="PANTHER" id="PTHR39419">
    <property type="entry name" value="SLL0814 PROTEIN"/>
    <property type="match status" value="1"/>
</dbReference>
<evidence type="ECO:0000256" key="1">
    <source>
        <dbReference type="SAM" id="Phobius"/>
    </source>
</evidence>
<dbReference type="OrthoDB" id="9811293at2"/>
<accession>A0A6I3XM40</accession>
<feature type="transmembrane region" description="Helical" evidence="1">
    <location>
        <begin position="106"/>
        <end position="127"/>
    </location>
</feature>
<protein>
    <submittedName>
        <fullName evidence="2">Carotenoid biosynthesis protein</fullName>
    </submittedName>
</protein>
<keyword evidence="1" id="KW-0812">Transmembrane</keyword>
<reference evidence="2 3" key="1">
    <citation type="submission" date="2019-11" db="EMBL/GenBank/DDBJ databases">
        <title>Draft Genome Sequences of Six Type Strains of the Genus Massilia.</title>
        <authorList>
            <person name="Miess H."/>
            <person name="Frediansyah A."/>
            <person name="Goeker M."/>
            <person name="Gross H."/>
        </authorList>
    </citation>
    <scope>NUCLEOTIDE SEQUENCE [LARGE SCALE GENOMIC DNA]</scope>
    <source>
        <strain evidence="2 3">DSM 17513</strain>
    </source>
</reference>
<keyword evidence="1" id="KW-0472">Membrane</keyword>
<dbReference type="PANTHER" id="PTHR39419:SF1">
    <property type="entry name" value="SLL0814 PROTEIN"/>
    <property type="match status" value="1"/>
</dbReference>
<feature type="transmembrane region" description="Helical" evidence="1">
    <location>
        <begin position="65"/>
        <end position="86"/>
    </location>
</feature>
<organism evidence="2 3">
    <name type="scientific">Pseudoduganella dura</name>
    <dbReference type="NCBI Taxonomy" id="321982"/>
    <lineage>
        <taxon>Bacteria</taxon>
        <taxon>Pseudomonadati</taxon>
        <taxon>Pseudomonadota</taxon>
        <taxon>Betaproteobacteria</taxon>
        <taxon>Burkholderiales</taxon>
        <taxon>Oxalobacteraceae</taxon>
        <taxon>Telluria group</taxon>
        <taxon>Pseudoduganella</taxon>
    </lineage>
</organism>
<feature type="transmembrane region" description="Helical" evidence="1">
    <location>
        <begin position="36"/>
        <end position="58"/>
    </location>
</feature>
<gene>
    <name evidence="2" type="ORF">GJV26_24045</name>
</gene>